<protein>
    <submittedName>
        <fullName evidence="6">60S ribosomal protein L3</fullName>
    </submittedName>
</protein>
<dbReference type="EMBL" id="BGZK01000192">
    <property type="protein sequence ID" value="GBP27391.1"/>
    <property type="molecule type" value="Genomic_DNA"/>
</dbReference>
<dbReference type="PANTHER" id="PTHR11363:SF5">
    <property type="entry name" value="LARGE RIBOSOMAL SUBUNIT PROTEIN UL3"/>
    <property type="match status" value="1"/>
</dbReference>
<sequence length="487" mass="55039">MERIELFTTTYAQARSPGWKGGNIKSHRKFSAPRHGSMGFYPKKRSRRHRGKVKAFPKDDPSKPVHLTAFIGYKAGMTHVVREPDRPGSKINKKEIVEAVTIIETPPMVCVGVVGYIETPHGLRALLTVWAEHMSEDCRRRFYKNWYKCKKKAFTKASKRWQDELGRKSIEKDFKKMIRYCSVVRIIAHTQMKLLKQRQKKAHIMEIQVNGGTIEDKVKWAREHLEKPIPIDSVFVQDEMIDCIGVTKGKGYKVTDLAVNFNFGSALNSDANTANSQVTLLILNLVPLNFNSYSVFNFGPSPGVTSRWHTKKLPRKTHKGLRKVACIGAWHPSRVSFTVARAGQKGYHHRTEMNKKIYRIGQGIHTKDGKVIKNNASTEYDLSEKSITPMGGFPHYGEVNNDFVMIKGCCMGPKKRVITLRKSLRVHTKRAALEKISLKFIDTSSKFGHGRFQTPADKAAFMGTLKKDRIREEAAATASAPAASAQT</sequence>
<comment type="caution">
    <text evidence="6">The sequence shown here is derived from an EMBL/GenBank/DDBJ whole genome shotgun (WGS) entry which is preliminary data.</text>
</comment>
<gene>
    <name evidence="6" type="primary">RpL3</name>
    <name evidence="6" type="ORF">EVAR_18868_1</name>
</gene>
<dbReference type="FunFam" id="3.30.1430.10:FF:000001">
    <property type="entry name" value="60S ribosomal protein L3"/>
    <property type="match status" value="1"/>
</dbReference>
<proteinExistence type="inferred from homology"/>
<comment type="similarity">
    <text evidence="1">Belongs to the universal ribosomal protein uL3 family.</text>
</comment>
<dbReference type="Gene3D" id="2.40.30.10">
    <property type="entry name" value="Translation factors"/>
    <property type="match status" value="1"/>
</dbReference>
<evidence type="ECO:0000313" key="6">
    <source>
        <dbReference type="EMBL" id="GBP27391.1"/>
    </source>
</evidence>
<keyword evidence="3" id="KW-0687">Ribonucleoprotein</keyword>
<dbReference type="GO" id="GO:0003723">
    <property type="term" value="F:RNA binding"/>
    <property type="evidence" value="ECO:0007669"/>
    <property type="project" value="TreeGrafter"/>
</dbReference>
<dbReference type="GO" id="GO:0006412">
    <property type="term" value="P:translation"/>
    <property type="evidence" value="ECO:0007669"/>
    <property type="project" value="InterPro"/>
</dbReference>
<dbReference type="SUPFAM" id="SSF50447">
    <property type="entry name" value="Translation proteins"/>
    <property type="match status" value="2"/>
</dbReference>
<feature type="compositionally biased region" description="Basic residues" evidence="5">
    <location>
        <begin position="42"/>
        <end position="55"/>
    </location>
</feature>
<dbReference type="AlphaFoldDB" id="A0A4C1ULS4"/>
<evidence type="ECO:0000256" key="3">
    <source>
        <dbReference type="ARBA" id="ARBA00023274"/>
    </source>
</evidence>
<dbReference type="InterPro" id="IPR000597">
    <property type="entry name" value="Ribosomal_uL3"/>
</dbReference>
<dbReference type="InterPro" id="IPR044892">
    <property type="entry name" value="Ribosomal_L3_dom_3_arc_sf"/>
</dbReference>
<dbReference type="FunFam" id="2.40.30.10:FF:000351">
    <property type="entry name" value="Ribosomal protein L3"/>
    <property type="match status" value="1"/>
</dbReference>
<organism evidence="6 7">
    <name type="scientific">Eumeta variegata</name>
    <name type="common">Bagworm moth</name>
    <name type="synonym">Eumeta japonica</name>
    <dbReference type="NCBI Taxonomy" id="151549"/>
    <lineage>
        <taxon>Eukaryota</taxon>
        <taxon>Metazoa</taxon>
        <taxon>Ecdysozoa</taxon>
        <taxon>Arthropoda</taxon>
        <taxon>Hexapoda</taxon>
        <taxon>Insecta</taxon>
        <taxon>Pterygota</taxon>
        <taxon>Neoptera</taxon>
        <taxon>Endopterygota</taxon>
        <taxon>Lepidoptera</taxon>
        <taxon>Glossata</taxon>
        <taxon>Ditrysia</taxon>
        <taxon>Tineoidea</taxon>
        <taxon>Psychidae</taxon>
        <taxon>Oiketicinae</taxon>
        <taxon>Eumeta</taxon>
    </lineage>
</organism>
<dbReference type="FunFam" id="4.10.960.10:FF:000002">
    <property type="entry name" value="60S ribosomal protein L3"/>
    <property type="match status" value="1"/>
</dbReference>
<dbReference type="InterPro" id="IPR009000">
    <property type="entry name" value="Transl_B-barrel_sf"/>
</dbReference>
<dbReference type="Gene3D" id="3.30.1430.10">
    <property type="match status" value="1"/>
</dbReference>
<reference evidence="6 7" key="1">
    <citation type="journal article" date="2019" name="Commun. Biol.">
        <title>The bagworm genome reveals a unique fibroin gene that provides high tensile strength.</title>
        <authorList>
            <person name="Kono N."/>
            <person name="Nakamura H."/>
            <person name="Ohtoshi R."/>
            <person name="Tomita M."/>
            <person name="Numata K."/>
            <person name="Arakawa K."/>
        </authorList>
    </citation>
    <scope>NUCLEOTIDE SEQUENCE [LARGE SCALE GENOMIC DNA]</scope>
</reference>
<evidence type="ECO:0000256" key="1">
    <source>
        <dbReference type="ARBA" id="ARBA00006540"/>
    </source>
</evidence>
<comment type="function">
    <text evidence="4">The L3 protein is a component of the large subunit of cytoplasmic ribosomes.</text>
</comment>
<evidence type="ECO:0000256" key="2">
    <source>
        <dbReference type="ARBA" id="ARBA00022980"/>
    </source>
</evidence>
<dbReference type="InterPro" id="IPR045077">
    <property type="entry name" value="L3_arc_euk"/>
</dbReference>
<keyword evidence="2 6" id="KW-0689">Ribosomal protein</keyword>
<name>A0A4C1ULS4_EUMVA</name>
<evidence type="ECO:0000313" key="7">
    <source>
        <dbReference type="Proteomes" id="UP000299102"/>
    </source>
</evidence>
<dbReference type="PANTHER" id="PTHR11363">
    <property type="entry name" value="60S RIBOSOMAL PROTEIN L3-RELATED"/>
    <property type="match status" value="1"/>
</dbReference>
<evidence type="ECO:0000256" key="4">
    <source>
        <dbReference type="ARBA" id="ARBA00056881"/>
    </source>
</evidence>
<dbReference type="FunFam" id="4.10.960.10:FF:000001">
    <property type="entry name" value="60S ribosomal protein L3"/>
    <property type="match status" value="1"/>
</dbReference>
<dbReference type="Gene3D" id="4.10.960.10">
    <property type="entry name" value="Ribosomal protein L3, domain 3"/>
    <property type="match status" value="1"/>
</dbReference>
<keyword evidence="7" id="KW-1185">Reference proteome</keyword>
<dbReference type="Proteomes" id="UP000299102">
    <property type="component" value="Unassembled WGS sequence"/>
</dbReference>
<dbReference type="GO" id="GO:0003735">
    <property type="term" value="F:structural constituent of ribosome"/>
    <property type="evidence" value="ECO:0007669"/>
    <property type="project" value="InterPro"/>
</dbReference>
<evidence type="ECO:0000256" key="5">
    <source>
        <dbReference type="SAM" id="MobiDB-lite"/>
    </source>
</evidence>
<feature type="region of interest" description="Disordered" evidence="5">
    <location>
        <begin position="35"/>
        <end position="60"/>
    </location>
</feature>
<dbReference type="OrthoDB" id="1611972at2759"/>
<accession>A0A4C1ULS4</accession>
<dbReference type="GO" id="GO:0022625">
    <property type="term" value="C:cytosolic large ribosomal subunit"/>
    <property type="evidence" value="ECO:0007669"/>
    <property type="project" value="TreeGrafter"/>
</dbReference>
<dbReference type="STRING" id="151549.A0A4C1ULS4"/>
<dbReference type="Pfam" id="PF00297">
    <property type="entry name" value="Ribosomal_L3"/>
    <property type="match status" value="2"/>
</dbReference>
<dbReference type="FunFam" id="2.40.30.10:FF:000079">
    <property type="entry name" value="60S ribosomal protein L3"/>
    <property type="match status" value="1"/>
</dbReference>